<organism evidence="9 10">
    <name type="scientific">Salix brachista</name>
    <dbReference type="NCBI Taxonomy" id="2182728"/>
    <lineage>
        <taxon>Eukaryota</taxon>
        <taxon>Viridiplantae</taxon>
        <taxon>Streptophyta</taxon>
        <taxon>Embryophyta</taxon>
        <taxon>Tracheophyta</taxon>
        <taxon>Spermatophyta</taxon>
        <taxon>Magnoliopsida</taxon>
        <taxon>eudicotyledons</taxon>
        <taxon>Gunneridae</taxon>
        <taxon>Pentapetalae</taxon>
        <taxon>rosids</taxon>
        <taxon>fabids</taxon>
        <taxon>Malpighiales</taxon>
        <taxon>Salicaceae</taxon>
        <taxon>Saliceae</taxon>
        <taxon>Salix</taxon>
    </lineage>
</organism>
<dbReference type="SMART" id="SM00356">
    <property type="entry name" value="ZnF_C3H1"/>
    <property type="match status" value="3"/>
</dbReference>
<accession>A0A5N5JJL3</accession>
<feature type="zinc finger region" description="C3H1-type" evidence="6">
    <location>
        <begin position="35"/>
        <end position="63"/>
    </location>
</feature>
<dbReference type="Proteomes" id="UP000326939">
    <property type="component" value="Chromosome 16"/>
</dbReference>
<comment type="caution">
    <text evidence="9">The sequence shown here is derived from an EMBL/GenBank/DDBJ whole genome shotgun (WGS) entry which is preliminary data.</text>
</comment>
<sequence>MMDTRKRGRPDFGTNGIGGFKKSKQEMDSLSTGVGSKLKPCTKFFSTAGCPFGESCHFLHHVPGGYKAVAQMVNLGPTVTVPAVPNSSAPSAVKSRLCKKYNSAEGCKFGDKCHFAHGEWELGKAFVPSHNDPRAVGSVPGRSGGWVEPPPPAPATSFGVFATTTRISVDASLAGSIIGKGGVHSKQICRQTGTKLSIKEHETNPNLKNIELEGSLEQIAQASKMIEELVRVTSANAAVKTSGSYGGHANPGSNYKTKLCDNFAKGSCTFGQRCHFAHGAAELRKSSV</sequence>
<evidence type="ECO:0000256" key="4">
    <source>
        <dbReference type="ARBA" id="ARBA00022833"/>
    </source>
</evidence>
<gene>
    <name evidence="9" type="ORF">DKX38_023748</name>
</gene>
<feature type="domain" description="C3H1-type" evidence="8">
    <location>
        <begin position="35"/>
        <end position="63"/>
    </location>
</feature>
<evidence type="ECO:0000256" key="3">
    <source>
        <dbReference type="ARBA" id="ARBA00022771"/>
    </source>
</evidence>
<evidence type="ECO:0000256" key="7">
    <source>
        <dbReference type="SAM" id="MobiDB-lite"/>
    </source>
</evidence>
<keyword evidence="5" id="KW-0694">RNA-binding</keyword>
<dbReference type="Gene3D" id="4.10.1000.10">
    <property type="entry name" value="Zinc finger, CCCH-type"/>
    <property type="match status" value="2"/>
</dbReference>
<dbReference type="Gene3D" id="3.30.1370.10">
    <property type="entry name" value="K Homology domain, type 1"/>
    <property type="match status" value="1"/>
</dbReference>
<evidence type="ECO:0000259" key="8">
    <source>
        <dbReference type="PROSITE" id="PS50103"/>
    </source>
</evidence>
<dbReference type="PROSITE" id="PS50084">
    <property type="entry name" value="KH_TYPE_1"/>
    <property type="match status" value="1"/>
</dbReference>
<keyword evidence="2" id="KW-0677">Repeat</keyword>
<feature type="domain" description="C3H1-type" evidence="8">
    <location>
        <begin position="92"/>
        <end position="120"/>
    </location>
</feature>
<dbReference type="PROSITE" id="PS50103">
    <property type="entry name" value="ZF_C3H1"/>
    <property type="match status" value="3"/>
</dbReference>
<proteinExistence type="predicted"/>
<feature type="domain" description="C3H1-type" evidence="8">
    <location>
        <begin position="254"/>
        <end position="281"/>
    </location>
</feature>
<evidence type="ECO:0000256" key="2">
    <source>
        <dbReference type="ARBA" id="ARBA00022737"/>
    </source>
</evidence>
<dbReference type="Pfam" id="PF00642">
    <property type="entry name" value="zf-CCCH"/>
    <property type="match status" value="3"/>
</dbReference>
<reference evidence="10" key="1">
    <citation type="journal article" date="2019" name="Gigascience">
        <title>De novo genome assembly of the endangered Acer yangbiense, a plant species with extremely small populations endemic to Yunnan Province, China.</title>
        <authorList>
            <person name="Yang J."/>
            <person name="Wariss H.M."/>
            <person name="Tao L."/>
            <person name="Zhang R."/>
            <person name="Yun Q."/>
            <person name="Hollingsworth P."/>
            <person name="Dao Z."/>
            <person name="Luo G."/>
            <person name="Guo H."/>
            <person name="Ma Y."/>
            <person name="Sun W."/>
        </authorList>
    </citation>
    <scope>NUCLEOTIDE SEQUENCE [LARGE SCALE GENOMIC DNA]</scope>
    <source>
        <strain evidence="10">cv. br00</strain>
    </source>
</reference>
<dbReference type="FunFam" id="4.10.1000.10:FF:000003">
    <property type="entry name" value="Zinc finger CCCH domain-containing protein"/>
    <property type="match status" value="2"/>
</dbReference>
<feature type="zinc finger region" description="C3H1-type" evidence="6">
    <location>
        <begin position="254"/>
        <end position="281"/>
    </location>
</feature>
<keyword evidence="4 6" id="KW-0862">Zinc</keyword>
<dbReference type="EMBL" id="VDCV01000016">
    <property type="protein sequence ID" value="KAB5519429.1"/>
    <property type="molecule type" value="Genomic_DNA"/>
</dbReference>
<dbReference type="PANTHER" id="PTHR12547:SF184">
    <property type="entry name" value="CCCH-TYPE ZN-FINGER PROTEIN"/>
    <property type="match status" value="1"/>
</dbReference>
<dbReference type="InterPro" id="IPR000571">
    <property type="entry name" value="Znf_CCCH"/>
</dbReference>
<dbReference type="InterPro" id="IPR036855">
    <property type="entry name" value="Znf_CCCH_sf"/>
</dbReference>
<evidence type="ECO:0000256" key="5">
    <source>
        <dbReference type="PROSITE-ProRule" id="PRU00117"/>
    </source>
</evidence>
<dbReference type="GO" id="GO:0010468">
    <property type="term" value="P:regulation of gene expression"/>
    <property type="evidence" value="ECO:0007669"/>
    <property type="project" value="UniProtKB-ARBA"/>
</dbReference>
<dbReference type="InterPro" id="IPR004087">
    <property type="entry name" value="KH_dom"/>
</dbReference>
<evidence type="ECO:0000256" key="6">
    <source>
        <dbReference type="PROSITE-ProRule" id="PRU00723"/>
    </source>
</evidence>
<dbReference type="InterPro" id="IPR045877">
    <property type="entry name" value="ZFP36-like"/>
</dbReference>
<dbReference type="CDD" id="cd22464">
    <property type="entry name" value="KH-I_AtC3H36_like"/>
    <property type="match status" value="1"/>
</dbReference>
<evidence type="ECO:0000313" key="10">
    <source>
        <dbReference type="Proteomes" id="UP000326939"/>
    </source>
</evidence>
<keyword evidence="10" id="KW-1185">Reference proteome</keyword>
<evidence type="ECO:0000313" key="9">
    <source>
        <dbReference type="EMBL" id="KAB5519429.1"/>
    </source>
</evidence>
<feature type="region of interest" description="Disordered" evidence="7">
    <location>
        <begin position="1"/>
        <end position="23"/>
    </location>
</feature>
<keyword evidence="3 6" id="KW-0863">Zinc-finger</keyword>
<dbReference type="SUPFAM" id="SSF54791">
    <property type="entry name" value="Eukaryotic type KH-domain (KH-domain type I)"/>
    <property type="match status" value="1"/>
</dbReference>
<dbReference type="SMART" id="SM00322">
    <property type="entry name" value="KH"/>
    <property type="match status" value="1"/>
</dbReference>
<dbReference type="AlphaFoldDB" id="A0A5N5JJL3"/>
<feature type="zinc finger region" description="C3H1-type" evidence="6">
    <location>
        <begin position="92"/>
        <end position="120"/>
    </location>
</feature>
<name>A0A5N5JJL3_9ROSI</name>
<dbReference type="PANTHER" id="PTHR12547">
    <property type="entry name" value="CCCH ZINC FINGER/TIS11-RELATED"/>
    <property type="match status" value="1"/>
</dbReference>
<dbReference type="GO" id="GO:0003729">
    <property type="term" value="F:mRNA binding"/>
    <property type="evidence" value="ECO:0007669"/>
    <property type="project" value="InterPro"/>
</dbReference>
<protein>
    <recommendedName>
        <fullName evidence="8">C3H1-type domain-containing protein</fullName>
    </recommendedName>
</protein>
<dbReference type="GO" id="GO:0051252">
    <property type="term" value="P:regulation of RNA metabolic process"/>
    <property type="evidence" value="ECO:0007669"/>
    <property type="project" value="UniProtKB-ARBA"/>
</dbReference>
<dbReference type="InterPro" id="IPR036612">
    <property type="entry name" value="KH_dom_type_1_sf"/>
</dbReference>
<dbReference type="InterPro" id="IPR004088">
    <property type="entry name" value="KH_dom_type_1"/>
</dbReference>
<keyword evidence="1 6" id="KW-0479">Metal-binding</keyword>
<dbReference type="GO" id="GO:0008270">
    <property type="term" value="F:zinc ion binding"/>
    <property type="evidence" value="ECO:0007669"/>
    <property type="project" value="UniProtKB-KW"/>
</dbReference>
<dbReference type="SUPFAM" id="SSF90229">
    <property type="entry name" value="CCCH zinc finger"/>
    <property type="match status" value="3"/>
</dbReference>
<evidence type="ECO:0000256" key="1">
    <source>
        <dbReference type="ARBA" id="ARBA00022723"/>
    </source>
</evidence>
<dbReference type="Pfam" id="PF00013">
    <property type="entry name" value="KH_1"/>
    <property type="match status" value="1"/>
</dbReference>